<evidence type="ECO:0000313" key="1">
    <source>
        <dbReference type="EMBL" id="ASF00681.1"/>
    </source>
</evidence>
<dbReference type="EMBL" id="KY052850">
    <property type="protein sequence ID" value="ASF00681.1"/>
    <property type="molecule type" value="Genomic_DNA"/>
</dbReference>
<name>A0A218MN81_9VIRU</name>
<dbReference type="InterPro" id="IPR011604">
    <property type="entry name" value="PDDEXK-like_dom_sf"/>
</dbReference>
<protein>
    <recommendedName>
        <fullName evidence="2">PD-(D/E)XK endonuclease-like domain-containing protein</fullName>
    </recommendedName>
</protein>
<organism evidence="1">
    <name type="scientific">uncultured virus</name>
    <dbReference type="NCBI Taxonomy" id="340016"/>
    <lineage>
        <taxon>Viruses</taxon>
        <taxon>environmental samples</taxon>
    </lineage>
</organism>
<dbReference type="Gene3D" id="3.90.320.10">
    <property type="match status" value="1"/>
</dbReference>
<reference evidence="1" key="2">
    <citation type="journal article" date="2017" name="Nat. Commun.">
        <title>Single-virus genomics reveals hidden cosmopolitan and abundant viruses.</title>
        <authorList>
            <person name="Martinez-Hernandez F."/>
            <person name="Fornas O."/>
            <person name="Lluesma Gomez M."/>
            <person name="Bolduc B."/>
            <person name="de la Cruz Pena M.J."/>
            <person name="Martinez J.M."/>
            <person name="Anton J."/>
            <person name="Gasol J.M."/>
            <person name="Rosselli R."/>
            <person name="Rodriguez-Valera F."/>
            <person name="Sullivan M.B."/>
            <person name="Acinas S.G."/>
            <person name="Martinez-Garcia M."/>
        </authorList>
    </citation>
    <scope>NUCLEOTIDE SEQUENCE</scope>
</reference>
<reference evidence="1" key="1">
    <citation type="submission" date="2016-10" db="EMBL/GenBank/DDBJ databases">
        <authorList>
            <person name="Varghese N."/>
        </authorList>
    </citation>
    <scope>NUCLEOTIDE SEQUENCE</scope>
</reference>
<accession>A0A218MN81</accession>
<evidence type="ECO:0008006" key="2">
    <source>
        <dbReference type="Google" id="ProtNLM"/>
    </source>
</evidence>
<sequence>MKDVSTLVPDIKDLILNGKKEIDQDNLNELLDVVREEVEKLLSPYEGERKRLRLSAIGRTDRKLWYEINDPIKRKETASLRMRFFYGHLLEAILLYLAKESGHDVQDKQREVELEGVKGHIDAVIDGALIDVKSASDYSFKKFKEKKLLNSDPFGYIAQISAYMQSLDLEEGGFLAINKNNGDICLMGMDELMTINASDRVKHVKKMVKKDIPERCFEDIPDGQSGNRIIGKDCVFCDYRERCWSDANNGEGLRTFKYANGYRHFTHIVKQPNVSEVL</sequence>
<proteinExistence type="predicted"/>